<reference evidence="2 3" key="1">
    <citation type="submission" date="2018-08" db="EMBL/GenBank/DDBJ databases">
        <title>Genome and evolution of the arbuscular mycorrhizal fungus Diversispora epigaea (formerly Glomus versiforme) and its bacterial endosymbionts.</title>
        <authorList>
            <person name="Sun X."/>
            <person name="Fei Z."/>
            <person name="Harrison M."/>
        </authorList>
    </citation>
    <scope>NUCLEOTIDE SEQUENCE [LARGE SCALE GENOMIC DNA]</scope>
    <source>
        <strain evidence="2 3">IT104</strain>
    </source>
</reference>
<evidence type="ECO:0000313" key="3">
    <source>
        <dbReference type="Proteomes" id="UP000266861"/>
    </source>
</evidence>
<proteinExistence type="predicted"/>
<feature type="region of interest" description="Disordered" evidence="1">
    <location>
        <begin position="93"/>
        <end position="114"/>
    </location>
</feature>
<organism evidence="2 3">
    <name type="scientific">Diversispora epigaea</name>
    <dbReference type="NCBI Taxonomy" id="1348612"/>
    <lineage>
        <taxon>Eukaryota</taxon>
        <taxon>Fungi</taxon>
        <taxon>Fungi incertae sedis</taxon>
        <taxon>Mucoromycota</taxon>
        <taxon>Glomeromycotina</taxon>
        <taxon>Glomeromycetes</taxon>
        <taxon>Diversisporales</taxon>
        <taxon>Diversisporaceae</taxon>
        <taxon>Diversispora</taxon>
    </lineage>
</organism>
<accession>A0A397IVA4</accession>
<evidence type="ECO:0000313" key="2">
    <source>
        <dbReference type="EMBL" id="RHZ78967.1"/>
    </source>
</evidence>
<gene>
    <name evidence="2" type="ORF">Glove_153g13</name>
</gene>
<dbReference type="EMBL" id="PQFF01000144">
    <property type="protein sequence ID" value="RHZ78967.1"/>
    <property type="molecule type" value="Genomic_DNA"/>
</dbReference>
<dbReference type="Proteomes" id="UP000266861">
    <property type="component" value="Unassembled WGS sequence"/>
</dbReference>
<dbReference type="OrthoDB" id="2409617at2759"/>
<feature type="compositionally biased region" description="Polar residues" evidence="1">
    <location>
        <begin position="36"/>
        <end position="62"/>
    </location>
</feature>
<protein>
    <submittedName>
        <fullName evidence="2">Uncharacterized protein</fullName>
    </submittedName>
</protein>
<dbReference type="AlphaFoldDB" id="A0A397IVA4"/>
<feature type="compositionally biased region" description="Acidic residues" evidence="1">
    <location>
        <begin position="23"/>
        <end position="35"/>
    </location>
</feature>
<evidence type="ECO:0000256" key="1">
    <source>
        <dbReference type="SAM" id="MobiDB-lite"/>
    </source>
</evidence>
<feature type="region of interest" description="Disordered" evidence="1">
    <location>
        <begin position="1"/>
        <end position="62"/>
    </location>
</feature>
<feature type="compositionally biased region" description="Low complexity" evidence="1">
    <location>
        <begin position="101"/>
        <end position="114"/>
    </location>
</feature>
<name>A0A397IVA4_9GLOM</name>
<sequence>MENSNVIPERIELQTENVSSSDISDDTSNSDDTPEQIENISDNTSNSNIQESETQCFTSSISAKTISSEDKEIIEFLESQDKERVSDMIRKRNREKKFRAQDPSLDNNSSDQSNLSCDIKTVPLEGDDQIHVISDAVASSLRETESSFLETEKEKCQEISITNPDDRQKEKYQEISVTNPDDRQKEKCQENEPTNHNIYVTEEPDEIEPTKRQYIEQGLIKELLSSNPIVPPVSSEIIEDRTFQITTQSLVRLFHYAIRSRHEKILAWYYYSDDFENKVIEICRNVKPSTWYYIRKLAYENFKSQENSDVVWVGKDKIRQVSYSTNAISSLTNSQIQNVIKNVTSAEPLLETITNPDDQTIAEASISIESVSTVSKKSPEAEVSVVSEIISPVTSSNTNFSGNDKIADIDFTCSDDEDIIMI</sequence>
<keyword evidence="3" id="KW-1185">Reference proteome</keyword>
<comment type="caution">
    <text evidence="2">The sequence shown here is derived from an EMBL/GenBank/DDBJ whole genome shotgun (WGS) entry which is preliminary data.</text>
</comment>